<proteinExistence type="predicted"/>
<organism evidence="2 3">
    <name type="scientific">Nesidiocoris tenuis</name>
    <dbReference type="NCBI Taxonomy" id="355587"/>
    <lineage>
        <taxon>Eukaryota</taxon>
        <taxon>Metazoa</taxon>
        <taxon>Ecdysozoa</taxon>
        <taxon>Arthropoda</taxon>
        <taxon>Hexapoda</taxon>
        <taxon>Insecta</taxon>
        <taxon>Pterygota</taxon>
        <taxon>Neoptera</taxon>
        <taxon>Paraneoptera</taxon>
        <taxon>Hemiptera</taxon>
        <taxon>Heteroptera</taxon>
        <taxon>Panheteroptera</taxon>
        <taxon>Cimicomorpha</taxon>
        <taxon>Miridae</taxon>
        <taxon>Dicyphina</taxon>
        <taxon>Nesidiocoris</taxon>
    </lineage>
</organism>
<feature type="region of interest" description="Disordered" evidence="1">
    <location>
        <begin position="80"/>
        <end position="105"/>
    </location>
</feature>
<evidence type="ECO:0000313" key="3">
    <source>
        <dbReference type="Proteomes" id="UP000479000"/>
    </source>
</evidence>
<feature type="region of interest" description="Disordered" evidence="1">
    <location>
        <begin position="1"/>
        <end position="36"/>
    </location>
</feature>
<gene>
    <name evidence="2" type="ORF">NTEN_LOCUS3586</name>
</gene>
<feature type="non-terminal residue" evidence="2">
    <location>
        <position position="1"/>
    </location>
</feature>
<dbReference type="Proteomes" id="UP000479000">
    <property type="component" value="Unassembled WGS sequence"/>
</dbReference>
<dbReference type="AlphaFoldDB" id="A0A6H5G5M8"/>
<evidence type="ECO:0000313" key="2">
    <source>
        <dbReference type="EMBL" id="CAA9997268.1"/>
    </source>
</evidence>
<evidence type="ECO:0000256" key="1">
    <source>
        <dbReference type="SAM" id="MobiDB-lite"/>
    </source>
</evidence>
<dbReference type="EMBL" id="CADCXU010005652">
    <property type="protein sequence ID" value="CAA9997268.1"/>
    <property type="molecule type" value="Genomic_DNA"/>
</dbReference>
<keyword evidence="3" id="KW-1185">Reference proteome</keyword>
<name>A0A6H5G5M8_9HEMI</name>
<reference evidence="2 3" key="1">
    <citation type="submission" date="2020-02" db="EMBL/GenBank/DDBJ databases">
        <authorList>
            <person name="Ferguson B K."/>
        </authorList>
    </citation>
    <scope>NUCLEOTIDE SEQUENCE [LARGE SCALE GENOMIC DNA]</scope>
</reference>
<protein>
    <submittedName>
        <fullName evidence="2">Uncharacterized protein</fullName>
    </submittedName>
</protein>
<accession>A0A6H5G5M8</accession>
<sequence length="280" mass="30867">HSNIDQVPESPTTATYESTIRGASTTSRSIQGSVNSNPTIFEQSNGCVELSEDDLPLIQVTCHLVCQFIGLRFISRRDQTPLARMSRPQQTDEGSGESEKRTGIKKDKVERAGEFWYVHVDVLDLYFLPRPYSSARDASRAAGCPLRNARTALGPCCPATGRIPNIRDFNIFTTEDPWHSQCGNVKASVETINKRCQVNLSSFGQDANKQGSTSRHVVMNGQSLVRVLEYLRNSRVSPANHDLRSPANQLASGCHRLGIPAHYFSPPTAQLPVRNSASLI</sequence>